<dbReference type="GO" id="GO:0035529">
    <property type="term" value="F:NADH pyrophosphatase activity"/>
    <property type="evidence" value="ECO:0007669"/>
    <property type="project" value="TreeGrafter"/>
</dbReference>
<dbReference type="EMBL" id="WSEK01000004">
    <property type="protein sequence ID" value="MVQ48718.1"/>
    <property type="molecule type" value="Genomic_DNA"/>
</dbReference>
<dbReference type="Pfam" id="PF09296">
    <property type="entry name" value="NUDIX-like"/>
    <property type="match status" value="1"/>
</dbReference>
<dbReference type="InterPro" id="IPR050241">
    <property type="entry name" value="NAD-cap_RNA_hydrolase_NudC"/>
</dbReference>
<dbReference type="PANTHER" id="PTHR42904:SF6">
    <property type="entry name" value="NAD-CAPPED RNA HYDROLASE NUDT12"/>
    <property type="match status" value="1"/>
</dbReference>
<dbReference type="Pfam" id="PF00293">
    <property type="entry name" value="NUDIX"/>
    <property type="match status" value="1"/>
</dbReference>
<evidence type="ECO:0000256" key="9">
    <source>
        <dbReference type="ARBA" id="ARBA00023679"/>
    </source>
</evidence>
<comment type="caution">
    <text evidence="11">The sequence shown here is derived from an EMBL/GenBank/DDBJ whole genome shotgun (WGS) entry which is preliminary data.</text>
</comment>
<evidence type="ECO:0000256" key="1">
    <source>
        <dbReference type="ARBA" id="ARBA00001946"/>
    </source>
</evidence>
<comment type="cofactor">
    <cofactor evidence="1">
        <name>Mg(2+)</name>
        <dbReference type="ChEBI" id="CHEBI:18420"/>
    </cofactor>
</comment>
<keyword evidence="7" id="KW-0460">Magnesium</keyword>
<organism evidence="11 12">
    <name type="scientific">Nocardioides agri</name>
    <dbReference type="NCBI Taxonomy" id="2682843"/>
    <lineage>
        <taxon>Bacteria</taxon>
        <taxon>Bacillati</taxon>
        <taxon>Actinomycetota</taxon>
        <taxon>Actinomycetes</taxon>
        <taxon>Propionibacteriales</taxon>
        <taxon>Nocardioidaceae</taxon>
        <taxon>Nocardioides</taxon>
    </lineage>
</organism>
<dbReference type="GO" id="GO:0019677">
    <property type="term" value="P:NAD+ catabolic process"/>
    <property type="evidence" value="ECO:0007669"/>
    <property type="project" value="TreeGrafter"/>
</dbReference>
<dbReference type="PANTHER" id="PTHR42904">
    <property type="entry name" value="NUDIX HYDROLASE, NUDC SUBFAMILY"/>
    <property type="match status" value="1"/>
</dbReference>
<dbReference type="PROSITE" id="PS00893">
    <property type="entry name" value="NUDIX_BOX"/>
    <property type="match status" value="1"/>
</dbReference>
<evidence type="ECO:0000256" key="8">
    <source>
        <dbReference type="ARBA" id="ARBA00023027"/>
    </source>
</evidence>
<keyword evidence="12" id="KW-1185">Reference proteome</keyword>
<dbReference type="EC" id="3.6.1.22" evidence="4"/>
<keyword evidence="6 11" id="KW-0378">Hydrolase</keyword>
<dbReference type="InterPro" id="IPR020084">
    <property type="entry name" value="NUDIX_hydrolase_CS"/>
</dbReference>
<keyword evidence="8" id="KW-0520">NAD</keyword>
<dbReference type="GO" id="GO:0006742">
    <property type="term" value="P:NADP+ catabolic process"/>
    <property type="evidence" value="ECO:0007669"/>
    <property type="project" value="TreeGrafter"/>
</dbReference>
<dbReference type="CDD" id="cd03429">
    <property type="entry name" value="NUDIX_NADH_pyrophosphatase_Nudt13"/>
    <property type="match status" value="1"/>
</dbReference>
<dbReference type="InterPro" id="IPR015797">
    <property type="entry name" value="NUDIX_hydrolase-like_dom_sf"/>
</dbReference>
<sequence length="317" mass="34490">MCVLTCEEPTASLPGVTYQHERLSANPHDRAGARRADDAWLEERWSDPETRVLVVSGTRVRPADGGLDWVAPADAPEGLRVLLGEHDGRAWFAVIVDAEVSKTAQGEWTPLRGLLPFLADDALAGAPLVFHALGLAEWLFVTRFCPRCGGPLSPRAAGHELACANGHVQFPRTDPAVIMIVTSGEPGAEDERCLLGRQAVWPAGRYSTLAGFCEPGETLEDAVRREVREESGVVVGDVEYFGNQPWPLPASLMLGFVGRAVSTAIEVDDHELEDARWFTRAEMRELAEAGTLLLPQGVSISRSLVEHWYGGPLPGQW</sequence>
<dbReference type="SUPFAM" id="SSF55811">
    <property type="entry name" value="Nudix"/>
    <property type="match status" value="1"/>
</dbReference>
<accession>A0A6L6XP48</accession>
<dbReference type="PROSITE" id="PS51462">
    <property type="entry name" value="NUDIX"/>
    <property type="match status" value="1"/>
</dbReference>
<evidence type="ECO:0000313" key="11">
    <source>
        <dbReference type="EMBL" id="MVQ48718.1"/>
    </source>
</evidence>
<comment type="cofactor">
    <cofactor evidence="2">
        <name>Zn(2+)</name>
        <dbReference type="ChEBI" id="CHEBI:29105"/>
    </cofactor>
</comment>
<dbReference type="GO" id="GO:0046872">
    <property type="term" value="F:metal ion binding"/>
    <property type="evidence" value="ECO:0007669"/>
    <property type="project" value="UniProtKB-KW"/>
</dbReference>
<evidence type="ECO:0000256" key="4">
    <source>
        <dbReference type="ARBA" id="ARBA00012381"/>
    </source>
</evidence>
<evidence type="ECO:0000256" key="6">
    <source>
        <dbReference type="ARBA" id="ARBA00022801"/>
    </source>
</evidence>
<dbReference type="Proteomes" id="UP000473525">
    <property type="component" value="Unassembled WGS sequence"/>
</dbReference>
<dbReference type="AlphaFoldDB" id="A0A6L6XP48"/>
<evidence type="ECO:0000256" key="2">
    <source>
        <dbReference type="ARBA" id="ARBA00001947"/>
    </source>
</evidence>
<dbReference type="GO" id="GO:0005829">
    <property type="term" value="C:cytosol"/>
    <property type="evidence" value="ECO:0007669"/>
    <property type="project" value="TreeGrafter"/>
</dbReference>
<comment type="catalytic activity">
    <reaction evidence="9">
        <text>a 5'-end NAD(+)-phospho-ribonucleoside in mRNA + H2O = a 5'-end phospho-adenosine-phospho-ribonucleoside in mRNA + beta-nicotinamide D-ribonucleotide + 2 H(+)</text>
        <dbReference type="Rhea" id="RHEA:60876"/>
        <dbReference type="Rhea" id="RHEA-COMP:15698"/>
        <dbReference type="Rhea" id="RHEA-COMP:15719"/>
        <dbReference type="ChEBI" id="CHEBI:14649"/>
        <dbReference type="ChEBI" id="CHEBI:15377"/>
        <dbReference type="ChEBI" id="CHEBI:15378"/>
        <dbReference type="ChEBI" id="CHEBI:144029"/>
        <dbReference type="ChEBI" id="CHEBI:144051"/>
    </reaction>
    <physiologicalReaction direction="left-to-right" evidence="9">
        <dbReference type="Rhea" id="RHEA:60877"/>
    </physiologicalReaction>
</comment>
<proteinExistence type="inferred from homology"/>
<evidence type="ECO:0000256" key="5">
    <source>
        <dbReference type="ARBA" id="ARBA00022723"/>
    </source>
</evidence>
<evidence type="ECO:0000256" key="3">
    <source>
        <dbReference type="ARBA" id="ARBA00009595"/>
    </source>
</evidence>
<reference evidence="11 12" key="1">
    <citation type="submission" date="2019-12" db="EMBL/GenBank/DDBJ databases">
        <authorList>
            <person name="Huq M.A."/>
        </authorList>
    </citation>
    <scope>NUCLEOTIDE SEQUENCE [LARGE SCALE GENOMIC DNA]</scope>
    <source>
        <strain evidence="11 12">MAH-18</strain>
    </source>
</reference>
<dbReference type="InterPro" id="IPR049734">
    <property type="entry name" value="NudC-like_C"/>
</dbReference>
<keyword evidence="5" id="KW-0479">Metal-binding</keyword>
<evidence type="ECO:0000256" key="7">
    <source>
        <dbReference type="ARBA" id="ARBA00022842"/>
    </source>
</evidence>
<feature type="domain" description="Nudix hydrolase" evidence="10">
    <location>
        <begin position="171"/>
        <end position="300"/>
    </location>
</feature>
<gene>
    <name evidence="11" type="primary">nudC</name>
    <name evidence="11" type="ORF">GON03_05955</name>
</gene>
<dbReference type="NCBIfam" id="NF001299">
    <property type="entry name" value="PRK00241.1"/>
    <property type="match status" value="1"/>
</dbReference>
<dbReference type="InterPro" id="IPR000086">
    <property type="entry name" value="NUDIX_hydrolase_dom"/>
</dbReference>
<evidence type="ECO:0000313" key="12">
    <source>
        <dbReference type="Proteomes" id="UP000473525"/>
    </source>
</evidence>
<comment type="similarity">
    <text evidence="3">Belongs to the Nudix hydrolase family. NudC subfamily.</text>
</comment>
<protein>
    <recommendedName>
        <fullName evidence="4">NAD(+) diphosphatase</fullName>
        <ecNumber evidence="4">3.6.1.22</ecNumber>
    </recommendedName>
</protein>
<dbReference type="Gene3D" id="3.90.79.10">
    <property type="entry name" value="Nucleoside Triphosphate Pyrophosphohydrolase"/>
    <property type="match status" value="1"/>
</dbReference>
<name>A0A6L6XP48_9ACTN</name>
<dbReference type="InterPro" id="IPR015375">
    <property type="entry name" value="NADH_PPase-like_N"/>
</dbReference>
<evidence type="ECO:0000259" key="10">
    <source>
        <dbReference type="PROSITE" id="PS51462"/>
    </source>
</evidence>
<dbReference type="Gene3D" id="3.90.79.20">
    <property type="match status" value="1"/>
</dbReference>